<protein>
    <submittedName>
        <fullName evidence="1">Uncharacterized protein</fullName>
    </submittedName>
</protein>
<dbReference type="AlphaFoldDB" id="A0A0F7FBY4"/>
<name>A0A0F7FBY4_PAEDU</name>
<organism evidence="1 2">
    <name type="scientific">Paenibacillus durus ATCC 35681</name>
    <dbReference type="NCBI Taxonomy" id="1333534"/>
    <lineage>
        <taxon>Bacteria</taxon>
        <taxon>Bacillati</taxon>
        <taxon>Bacillota</taxon>
        <taxon>Bacilli</taxon>
        <taxon>Bacillales</taxon>
        <taxon>Paenibacillaceae</taxon>
        <taxon>Paenibacillus</taxon>
    </lineage>
</organism>
<evidence type="ECO:0000313" key="1">
    <source>
        <dbReference type="EMBL" id="AKG35809.1"/>
    </source>
</evidence>
<accession>A0A0F7FBY4</accession>
<dbReference type="EMBL" id="CP011114">
    <property type="protein sequence ID" value="AKG35809.1"/>
    <property type="molecule type" value="Genomic_DNA"/>
</dbReference>
<reference evidence="1 2" key="2">
    <citation type="journal article" date="2016" name="Genome Announc.">
        <title>Genome Sequence of a Gram-Positive Diazotroph, Paenibacillus durus Type Strain ATCC 35681.</title>
        <authorList>
            <person name="Halim M.A."/>
            <person name="Rahman A.Y."/>
            <person name="Sim K.S."/>
            <person name="Yam H.C."/>
            <person name="Rahim A.A."/>
            <person name="Ghazali A.H."/>
            <person name="Najimudin N."/>
        </authorList>
    </citation>
    <scope>NUCLEOTIDE SEQUENCE [LARGE SCALE GENOMIC DNA]</scope>
    <source>
        <strain evidence="1 2">ATCC 35681</strain>
    </source>
</reference>
<evidence type="ECO:0000313" key="2">
    <source>
        <dbReference type="Proteomes" id="UP000034189"/>
    </source>
</evidence>
<reference evidence="1 2" key="1">
    <citation type="submission" date="2015-03" db="EMBL/GenBank/DDBJ databases">
        <authorList>
            <person name="Abdul Halim M."/>
        </authorList>
    </citation>
    <scope>NUCLEOTIDE SEQUENCE [LARGE SCALE GENOMIC DNA]</scope>
    <source>
        <strain evidence="1 2">ATCC 35681</strain>
    </source>
</reference>
<gene>
    <name evidence="1" type="ORF">VK70_15520</name>
</gene>
<dbReference type="PATRIC" id="fig|1333534.5.peg.3418"/>
<dbReference type="Proteomes" id="UP000034189">
    <property type="component" value="Chromosome"/>
</dbReference>
<proteinExistence type="predicted"/>
<dbReference type="HOGENOM" id="CLU_2509524_0_0_9"/>
<sequence length="85" mass="9933">MDNLARHIVPMVNEALKPPTGNWFDETACPKGYPKHSIIQYQIIKLPRSEHDPENGVARLVLGEYEKYNNLWREMDRLINTWAAK</sequence>